<dbReference type="AlphaFoldDB" id="A0A4Z2J4L4"/>
<evidence type="ECO:0000313" key="2">
    <source>
        <dbReference type="Proteomes" id="UP000314294"/>
    </source>
</evidence>
<sequence length="254" mass="26655">MSRRALRLQAVCDDSVRTESLLDPGDSLCWVEDEDEDAAAAATAAAVAAAAAAERTGGNAPDDICRNKLTRWGTVVRRPPCRLIPWIAAAAAAGGTMEARESPEAGCTRGTRDASCGNDGWEADKCLTSRLKLPDCRACALLGDGCCVEEEAAAAAAAAANAAGSWASCSCCCSCCCCCAERDGGPTGCWMSDSWEAVREAYWKLRLARGVCTGGLHMAAVKEHGDMMAPCCWSGACTLIEEEFRLPWERLGTG</sequence>
<name>A0A4Z2J4L4_9TELE</name>
<proteinExistence type="predicted"/>
<gene>
    <name evidence="1" type="ORF">EYF80_004317</name>
</gene>
<dbReference type="Proteomes" id="UP000314294">
    <property type="component" value="Unassembled WGS sequence"/>
</dbReference>
<comment type="caution">
    <text evidence="1">The sequence shown here is derived from an EMBL/GenBank/DDBJ whole genome shotgun (WGS) entry which is preliminary data.</text>
</comment>
<organism evidence="1 2">
    <name type="scientific">Liparis tanakae</name>
    <name type="common">Tanaka's snailfish</name>
    <dbReference type="NCBI Taxonomy" id="230148"/>
    <lineage>
        <taxon>Eukaryota</taxon>
        <taxon>Metazoa</taxon>
        <taxon>Chordata</taxon>
        <taxon>Craniata</taxon>
        <taxon>Vertebrata</taxon>
        <taxon>Euteleostomi</taxon>
        <taxon>Actinopterygii</taxon>
        <taxon>Neopterygii</taxon>
        <taxon>Teleostei</taxon>
        <taxon>Neoteleostei</taxon>
        <taxon>Acanthomorphata</taxon>
        <taxon>Eupercaria</taxon>
        <taxon>Perciformes</taxon>
        <taxon>Cottioidei</taxon>
        <taxon>Cottales</taxon>
        <taxon>Liparidae</taxon>
        <taxon>Liparis</taxon>
    </lineage>
</organism>
<dbReference type="EMBL" id="SRLO01000021">
    <property type="protein sequence ID" value="TNN85295.1"/>
    <property type="molecule type" value="Genomic_DNA"/>
</dbReference>
<evidence type="ECO:0000313" key="1">
    <source>
        <dbReference type="EMBL" id="TNN85295.1"/>
    </source>
</evidence>
<protein>
    <submittedName>
        <fullName evidence="1">Uncharacterized protein</fullName>
    </submittedName>
</protein>
<reference evidence="1 2" key="1">
    <citation type="submission" date="2019-03" db="EMBL/GenBank/DDBJ databases">
        <title>First draft genome of Liparis tanakae, snailfish: a comprehensive survey of snailfish specific genes.</title>
        <authorList>
            <person name="Kim W."/>
            <person name="Song I."/>
            <person name="Jeong J.-H."/>
            <person name="Kim D."/>
            <person name="Kim S."/>
            <person name="Ryu S."/>
            <person name="Song J.Y."/>
            <person name="Lee S.K."/>
        </authorList>
    </citation>
    <scope>NUCLEOTIDE SEQUENCE [LARGE SCALE GENOMIC DNA]</scope>
    <source>
        <tissue evidence="1">Muscle</tissue>
    </source>
</reference>
<keyword evidence="2" id="KW-1185">Reference proteome</keyword>
<accession>A0A4Z2J4L4</accession>